<name>A0A9Q3F6W7_9BASI</name>
<accession>A0A9Q3F6W7</accession>
<proteinExistence type="predicted"/>
<dbReference type="AlphaFoldDB" id="A0A9Q3F6W7"/>
<reference evidence="1" key="1">
    <citation type="submission" date="2021-03" db="EMBL/GenBank/DDBJ databases">
        <title>Draft genome sequence of rust myrtle Austropuccinia psidii MF-1, a brazilian biotype.</title>
        <authorList>
            <person name="Quecine M.C."/>
            <person name="Pachon D.M.R."/>
            <person name="Bonatelli M.L."/>
            <person name="Correr F.H."/>
            <person name="Franceschini L.M."/>
            <person name="Leite T.F."/>
            <person name="Margarido G.R.A."/>
            <person name="Almeida C.A."/>
            <person name="Ferrarezi J.A."/>
            <person name="Labate C.A."/>
        </authorList>
    </citation>
    <scope>NUCLEOTIDE SEQUENCE</scope>
    <source>
        <strain evidence="1">MF-1</strain>
    </source>
</reference>
<organism evidence="1 2">
    <name type="scientific">Austropuccinia psidii MF-1</name>
    <dbReference type="NCBI Taxonomy" id="1389203"/>
    <lineage>
        <taxon>Eukaryota</taxon>
        <taxon>Fungi</taxon>
        <taxon>Dikarya</taxon>
        <taxon>Basidiomycota</taxon>
        <taxon>Pucciniomycotina</taxon>
        <taxon>Pucciniomycetes</taxon>
        <taxon>Pucciniales</taxon>
        <taxon>Sphaerophragmiaceae</taxon>
        <taxon>Austropuccinia</taxon>
    </lineage>
</organism>
<evidence type="ECO:0000313" key="2">
    <source>
        <dbReference type="Proteomes" id="UP000765509"/>
    </source>
</evidence>
<protein>
    <submittedName>
        <fullName evidence="1">Uncharacterized protein</fullName>
    </submittedName>
</protein>
<dbReference type="Proteomes" id="UP000765509">
    <property type="component" value="Unassembled WGS sequence"/>
</dbReference>
<evidence type="ECO:0000313" key="1">
    <source>
        <dbReference type="EMBL" id="MBW0532582.1"/>
    </source>
</evidence>
<gene>
    <name evidence="1" type="ORF">O181_072297</name>
</gene>
<sequence>MRPRLNFQHCLPPEVKIGRTSCGAGCNNAPLRSAWDQPESENGEAKHLNHTLGDMARAMLTKSGPVWTAPLNCYIISIWGKGHCACSGGPTVTQAGRKGHLVPTSQTATGLWRLAPLGSGE</sequence>
<comment type="caution">
    <text evidence="1">The sequence shown here is derived from an EMBL/GenBank/DDBJ whole genome shotgun (WGS) entry which is preliminary data.</text>
</comment>
<dbReference type="EMBL" id="AVOT02037844">
    <property type="protein sequence ID" value="MBW0532582.1"/>
    <property type="molecule type" value="Genomic_DNA"/>
</dbReference>
<keyword evidence="2" id="KW-1185">Reference proteome</keyword>